<reference evidence="1 2" key="1">
    <citation type="submission" date="2015-04" db="EMBL/GenBank/DDBJ databases">
        <title>Complete genome sequence of Schizopora paradoxa KUC8140, a cosmopolitan wood degrader in East Asia.</title>
        <authorList>
            <consortium name="DOE Joint Genome Institute"/>
            <person name="Min B."/>
            <person name="Park H."/>
            <person name="Jang Y."/>
            <person name="Kim J.-J."/>
            <person name="Kim K.H."/>
            <person name="Pangilinan J."/>
            <person name="Lipzen A."/>
            <person name="Riley R."/>
            <person name="Grigoriev I.V."/>
            <person name="Spatafora J.W."/>
            <person name="Choi I.-G."/>
        </authorList>
    </citation>
    <scope>NUCLEOTIDE SEQUENCE [LARGE SCALE GENOMIC DNA]</scope>
    <source>
        <strain evidence="1 2">KUC8140</strain>
    </source>
</reference>
<dbReference type="EMBL" id="KQ086264">
    <property type="protein sequence ID" value="KLO05809.1"/>
    <property type="molecule type" value="Genomic_DNA"/>
</dbReference>
<dbReference type="AlphaFoldDB" id="A0A0H2R204"/>
<keyword evidence="2" id="KW-1185">Reference proteome</keyword>
<dbReference type="OrthoDB" id="346907at2759"/>
<name>A0A0H2R204_9AGAM</name>
<gene>
    <name evidence="1" type="ORF">SCHPADRAFT_711365</name>
</gene>
<dbReference type="InParanoid" id="A0A0H2R204"/>
<organism evidence="1 2">
    <name type="scientific">Schizopora paradoxa</name>
    <dbReference type="NCBI Taxonomy" id="27342"/>
    <lineage>
        <taxon>Eukaryota</taxon>
        <taxon>Fungi</taxon>
        <taxon>Dikarya</taxon>
        <taxon>Basidiomycota</taxon>
        <taxon>Agaricomycotina</taxon>
        <taxon>Agaricomycetes</taxon>
        <taxon>Hymenochaetales</taxon>
        <taxon>Schizoporaceae</taxon>
        <taxon>Schizopora</taxon>
    </lineage>
</organism>
<dbReference type="Proteomes" id="UP000053477">
    <property type="component" value="Unassembled WGS sequence"/>
</dbReference>
<sequence>MDGISTKDELSKISDVLGNLSHFNLEKLICTPLTHATSTGGSSDTYTSTFTEKMIQDALVSSSCFVCRGSKESHSSEMTCRRCKYIWGGKLGIKQFRKRIKDRDQWKSTRP</sequence>
<protein>
    <submittedName>
        <fullName evidence="1">Uncharacterized protein</fullName>
    </submittedName>
</protein>
<accession>A0A0H2R204</accession>
<evidence type="ECO:0000313" key="1">
    <source>
        <dbReference type="EMBL" id="KLO05809.1"/>
    </source>
</evidence>
<proteinExistence type="predicted"/>
<evidence type="ECO:0000313" key="2">
    <source>
        <dbReference type="Proteomes" id="UP000053477"/>
    </source>
</evidence>